<dbReference type="InterPro" id="IPR005204">
    <property type="entry name" value="Hemocyanin_N"/>
</dbReference>
<dbReference type="Pfam" id="PF03723">
    <property type="entry name" value="Hemocyanin_C"/>
    <property type="match status" value="1"/>
</dbReference>
<sequence>MRTVLLFVVCLAGAAMAREIDDIATTDIKQKQTVILKLLNHITERLMFKDLEDIGKNFKIEDSIDSYTKPEIVTDFIKMINVGVLPRGEIFTIHIDRQLKEVISMFHMLFYAKDFDTFLKTACWMRLYLNEGMFAYALTVAVRHREDCNGIVLPPPYEIYPYYFVRADVIQKAYLLKMKKGLLDQKLCDFYGINNTDKDVYIIDENIYDKRVYFNDEDRLRYFTEDIDLNTYYYYFHVDYPFWMRDSVFNKSKVRRFELTMYVYQQILARYYLERLCNGLGQIKEFSWYKNIKQGYWPWLTTHTGIEFPARFDNYAIAKDTNIDIIRLCEEYEKIIKDCIIKGFIEINGLRLELTKHDDMEKLGKLIYGNLDKNEADKTHVGAYRYLLIVMKAAIGLNTFNSDKYFVAPNVLDHYQTALRDPVFYMLQKRIIDLVHLFKLRLPSYSKEDLYFPGVKIDNVDVDKLVTYFDDYLMDITNAVTLTEQQQNNTMSDLVFMARKRRLTHQPFKVTLDILSDKTVDTVVRIFLGPKKDQLDRIIDINKNRQNFIELHSFIYKLTTGKNTIVRHSNDMHNLVKDRLMTRDFWKKIETVSDMRNMFVKNLRNYQTGFPTRLLLPKGQIGGFQTVLYVCVTPLRLVDNADTNILDTNRKDFVVDFRSTVLLDKMPLGLPLDRHIEVANFFTPNMKFVDVVIFHKTSSCDMKSRWYRWVLKDYNMVDRTPIDTQTNYFVDTDINDKVDRDVNLNDL</sequence>
<dbReference type="InterPro" id="IPR000896">
    <property type="entry name" value="Hemocyanin/hexamerin_mid_dom"/>
</dbReference>
<dbReference type="Pfam" id="PF00372">
    <property type="entry name" value="Hemocyanin_M"/>
    <property type="match status" value="1"/>
</dbReference>
<evidence type="ECO:0000256" key="1">
    <source>
        <dbReference type="ARBA" id="ARBA00022761"/>
    </source>
</evidence>
<dbReference type="SMR" id="Q9Y0E5"/>
<dbReference type="Gene3D" id="1.20.1370.10">
    <property type="entry name" value="Hemocyanin, N-terminal domain"/>
    <property type="match status" value="1"/>
</dbReference>
<dbReference type="EMBL" id="AF157013">
    <property type="protein sequence ID" value="AAD39550.1"/>
    <property type="molecule type" value="mRNA"/>
</dbReference>
<organism evidence="7">
    <name type="scientific">Hyphantria cunea</name>
    <name type="common">Fall webworm moth</name>
    <name type="synonym">Phalaena cunea</name>
    <dbReference type="NCBI Taxonomy" id="39466"/>
    <lineage>
        <taxon>Eukaryota</taxon>
        <taxon>Metazoa</taxon>
        <taxon>Ecdysozoa</taxon>
        <taxon>Arthropoda</taxon>
        <taxon>Hexapoda</taxon>
        <taxon>Insecta</taxon>
        <taxon>Pterygota</taxon>
        <taxon>Neoptera</taxon>
        <taxon>Endopterygota</taxon>
        <taxon>Lepidoptera</taxon>
        <taxon>Glossata</taxon>
        <taxon>Ditrysia</taxon>
        <taxon>Noctuoidea</taxon>
        <taxon>Erebidae</taxon>
        <taxon>Arctiinae</taxon>
        <taxon>Hyphantria</taxon>
    </lineage>
</organism>
<feature type="domain" description="Hemocyanin middle" evidence="4">
    <location>
        <begin position="155"/>
        <end position="434"/>
    </location>
</feature>
<keyword evidence="3" id="KW-0732">Signal</keyword>
<evidence type="ECO:0000259" key="5">
    <source>
        <dbReference type="Pfam" id="PF03722"/>
    </source>
</evidence>
<evidence type="ECO:0000259" key="4">
    <source>
        <dbReference type="Pfam" id="PF00372"/>
    </source>
</evidence>
<dbReference type="PROSITE" id="PS00209">
    <property type="entry name" value="HEMOCYANIN_1"/>
    <property type="match status" value="1"/>
</dbReference>
<evidence type="ECO:0000256" key="3">
    <source>
        <dbReference type="SAM" id="SignalP"/>
    </source>
</evidence>
<dbReference type="Pfam" id="PF03722">
    <property type="entry name" value="Hemocyanin_N"/>
    <property type="match status" value="1"/>
</dbReference>
<dbReference type="InterPro" id="IPR037020">
    <property type="entry name" value="Hemocyanin_C_sf"/>
</dbReference>
<dbReference type="PANTHER" id="PTHR11511:SF5">
    <property type="entry name" value="FAT-BODY PROTEIN 1-RELATED"/>
    <property type="match status" value="1"/>
</dbReference>
<name>Q9Y0E5_HYPCU</name>
<feature type="chain" id="PRO_5004337099" evidence="3">
    <location>
        <begin position="18"/>
        <end position="747"/>
    </location>
</feature>
<dbReference type="PRINTS" id="PR00187">
    <property type="entry name" value="HAEMOCYANIN"/>
</dbReference>
<comment type="similarity">
    <text evidence="2">Belongs to the hemocyanin family.</text>
</comment>
<dbReference type="Gene3D" id="2.60.40.1520">
    <property type="entry name" value="Hemocyanin, C-terminal domain"/>
    <property type="match status" value="1"/>
</dbReference>
<reference evidence="7" key="2">
    <citation type="journal article" date="2001" name="Comp. Biochem. Physiol. B, Biochem. Mol. Biol.">
        <title>cDNA sequence and gene expression of storage protein-2--a juvenile hormone-suppressible hexamerin from the fall webworm, Hyphantria cunea Drury.</title>
        <authorList>
            <person name="Hwang S.J."/>
            <person name="Cheon H.M."/>
            <person name="Kim H.J."/>
            <person name="Chae K.S."/>
            <person name="Chung D.H."/>
            <person name="Kim M.O."/>
            <person name="Park J.S."/>
            <person name="Seo S.J."/>
        </authorList>
    </citation>
    <scope>NUCLEOTIDE SEQUENCE</scope>
</reference>
<dbReference type="InterPro" id="IPR013788">
    <property type="entry name" value="Hemocyanin/hexamerin"/>
</dbReference>
<keyword evidence="1" id="KW-0758">Storage protein</keyword>
<dbReference type="GO" id="GO:0045735">
    <property type="term" value="F:nutrient reservoir activity"/>
    <property type="evidence" value="ECO:0007669"/>
    <property type="project" value="UniProtKB-KW"/>
</dbReference>
<dbReference type="Gene3D" id="1.10.1280.10">
    <property type="entry name" value="Di-copper center containing domain from catechol oxidase"/>
    <property type="match status" value="1"/>
</dbReference>
<dbReference type="SUPFAM" id="SSF48056">
    <property type="entry name" value="Di-copper centre-containing domain"/>
    <property type="match status" value="1"/>
</dbReference>
<dbReference type="PROSITE" id="PS00210">
    <property type="entry name" value="HEMOCYANIN_2"/>
    <property type="match status" value="1"/>
</dbReference>
<dbReference type="InterPro" id="IPR014756">
    <property type="entry name" value="Ig_E-set"/>
</dbReference>
<feature type="domain" description="Hemocyanin N-terminal" evidence="5">
    <location>
        <begin position="30"/>
        <end position="149"/>
    </location>
</feature>
<feature type="signal peptide" evidence="3">
    <location>
        <begin position="1"/>
        <end position="17"/>
    </location>
</feature>
<evidence type="ECO:0000313" key="7">
    <source>
        <dbReference type="EMBL" id="AAD39550.1"/>
    </source>
</evidence>
<dbReference type="PANTHER" id="PTHR11511">
    <property type="entry name" value="LARVAL STORAGE PROTEIN/PHENOLOXIDASE"/>
    <property type="match status" value="1"/>
</dbReference>
<feature type="domain" description="Hemocyanin C-terminal" evidence="6">
    <location>
        <begin position="445"/>
        <end position="695"/>
    </location>
</feature>
<reference evidence="7" key="1">
    <citation type="submission" date="1999-06" db="EMBL/GenBank/DDBJ databases">
        <authorList>
            <person name="Seo S.-J."/>
            <person name="Cheon H.-M."/>
            <person name="Hwang S.-J."/>
            <person name="Lim C.-O."/>
            <person name="Kim H.-J."/>
        </authorList>
    </citation>
    <scope>NUCLEOTIDE SEQUENCE</scope>
</reference>
<dbReference type="AlphaFoldDB" id="Q9Y0E5"/>
<evidence type="ECO:0000256" key="2">
    <source>
        <dbReference type="ARBA" id="ARBA00038082"/>
    </source>
</evidence>
<accession>Q9Y0E5</accession>
<dbReference type="InterPro" id="IPR008922">
    <property type="entry name" value="Di-copper_centre_dom_sf"/>
</dbReference>
<dbReference type="InterPro" id="IPR036697">
    <property type="entry name" value="Hemocyanin_N_sf"/>
</dbReference>
<dbReference type="GO" id="GO:0005615">
    <property type="term" value="C:extracellular space"/>
    <property type="evidence" value="ECO:0007669"/>
    <property type="project" value="UniProtKB-ARBA"/>
</dbReference>
<protein>
    <submittedName>
        <fullName evidence="7">Storage protein-2</fullName>
    </submittedName>
</protein>
<dbReference type="InterPro" id="IPR005203">
    <property type="entry name" value="Hemocyanin_C"/>
</dbReference>
<dbReference type="SUPFAM" id="SSF48050">
    <property type="entry name" value="Hemocyanin, N-terminal domain"/>
    <property type="match status" value="1"/>
</dbReference>
<evidence type="ECO:0000259" key="6">
    <source>
        <dbReference type="Pfam" id="PF03723"/>
    </source>
</evidence>
<proteinExistence type="evidence at transcript level"/>
<dbReference type="SUPFAM" id="SSF81296">
    <property type="entry name" value="E set domains"/>
    <property type="match status" value="1"/>
</dbReference>